<evidence type="ECO:0000256" key="1">
    <source>
        <dbReference type="SAM" id="MobiDB-lite"/>
    </source>
</evidence>
<feature type="compositionally biased region" description="Polar residues" evidence="1">
    <location>
        <begin position="87"/>
        <end position="99"/>
    </location>
</feature>
<comment type="caution">
    <text evidence="2">The sequence shown here is derived from an EMBL/GenBank/DDBJ whole genome shotgun (WGS) entry which is preliminary data.</text>
</comment>
<evidence type="ECO:0000313" key="2">
    <source>
        <dbReference type="EMBL" id="CAA7052330.1"/>
    </source>
</evidence>
<organism evidence="2 3">
    <name type="scientific">Microthlaspi erraticum</name>
    <dbReference type="NCBI Taxonomy" id="1685480"/>
    <lineage>
        <taxon>Eukaryota</taxon>
        <taxon>Viridiplantae</taxon>
        <taxon>Streptophyta</taxon>
        <taxon>Embryophyta</taxon>
        <taxon>Tracheophyta</taxon>
        <taxon>Spermatophyta</taxon>
        <taxon>Magnoliopsida</taxon>
        <taxon>eudicotyledons</taxon>
        <taxon>Gunneridae</taxon>
        <taxon>Pentapetalae</taxon>
        <taxon>rosids</taxon>
        <taxon>malvids</taxon>
        <taxon>Brassicales</taxon>
        <taxon>Brassicaceae</taxon>
        <taxon>Coluteocarpeae</taxon>
        <taxon>Microthlaspi</taxon>
    </lineage>
</organism>
<evidence type="ECO:0000313" key="3">
    <source>
        <dbReference type="Proteomes" id="UP000467841"/>
    </source>
</evidence>
<reference evidence="2" key="1">
    <citation type="submission" date="2020-01" db="EMBL/GenBank/DDBJ databases">
        <authorList>
            <person name="Mishra B."/>
        </authorList>
    </citation>
    <scope>NUCLEOTIDE SEQUENCE [LARGE SCALE GENOMIC DNA]</scope>
</reference>
<feature type="region of interest" description="Disordered" evidence="1">
    <location>
        <begin position="23"/>
        <end position="99"/>
    </location>
</feature>
<dbReference type="EMBL" id="CACVBM020001496">
    <property type="protein sequence ID" value="CAA7052330.1"/>
    <property type="molecule type" value="Genomic_DNA"/>
</dbReference>
<sequence>MEEEEDDDKHKIDRKVVGVYLKRENRRKKSDSIRSRIEEDKPKGRLGELLRNKPFSTPPSPMGFRSFNSRSTKFRRSTPSLHHNRRSGAQSLPLFSQNL</sequence>
<proteinExistence type="predicted"/>
<name>A0A6D2KD31_9BRAS</name>
<accession>A0A6D2KD31</accession>
<dbReference type="AlphaFoldDB" id="A0A6D2KD31"/>
<protein>
    <submittedName>
        <fullName evidence="2">Uncharacterized protein</fullName>
    </submittedName>
</protein>
<gene>
    <name evidence="2" type="ORF">MERR_LOCUS39565</name>
</gene>
<feature type="compositionally biased region" description="Basic residues" evidence="1">
    <location>
        <begin position="72"/>
        <end position="86"/>
    </location>
</feature>
<dbReference type="Proteomes" id="UP000467841">
    <property type="component" value="Unassembled WGS sequence"/>
</dbReference>
<feature type="compositionally biased region" description="Basic and acidic residues" evidence="1">
    <location>
        <begin position="30"/>
        <end position="51"/>
    </location>
</feature>
<keyword evidence="3" id="KW-1185">Reference proteome</keyword>